<dbReference type="Ensembl" id="ENSPMRT00000021771.1">
    <property type="protein sequence ID" value="ENSPMRP00000020493.1"/>
    <property type="gene ID" value="ENSPMRG00000013341.1"/>
</dbReference>
<dbReference type="GO" id="GO:0072562">
    <property type="term" value="C:blood microparticle"/>
    <property type="evidence" value="ECO:0007669"/>
    <property type="project" value="TreeGrafter"/>
</dbReference>
<dbReference type="PROSITE" id="PS01033">
    <property type="entry name" value="GLOBIN"/>
    <property type="match status" value="1"/>
</dbReference>
<dbReference type="Proteomes" id="UP000472272">
    <property type="component" value="Chromosome 9"/>
</dbReference>
<keyword evidence="4 7" id="KW-0561">Oxygen transport</keyword>
<dbReference type="OMA" id="NIMVVIC"/>
<comment type="similarity">
    <text evidence="1 7">Belongs to the globin family.</text>
</comment>
<dbReference type="InterPro" id="IPR002338">
    <property type="entry name" value="Hemoglobin_a-typ"/>
</dbReference>
<dbReference type="GO" id="GO:0019825">
    <property type="term" value="F:oxygen binding"/>
    <property type="evidence" value="ECO:0007669"/>
    <property type="project" value="InterPro"/>
</dbReference>
<evidence type="ECO:0000256" key="5">
    <source>
        <dbReference type="ARBA" id="ARBA00022723"/>
    </source>
</evidence>
<proteinExistence type="inferred from homology"/>
<keyword evidence="3 7" id="KW-0349">Heme</keyword>
<evidence type="ECO:0000313" key="9">
    <source>
        <dbReference type="Ensembl" id="ENSPMRP00000020493.1"/>
    </source>
</evidence>
<dbReference type="GeneTree" id="ENSGT00940000154590"/>
<evidence type="ECO:0000256" key="7">
    <source>
        <dbReference type="RuleBase" id="RU000356"/>
    </source>
</evidence>
<evidence type="ECO:0000256" key="6">
    <source>
        <dbReference type="ARBA" id="ARBA00023004"/>
    </source>
</evidence>
<dbReference type="Gene3D" id="1.10.490.10">
    <property type="entry name" value="Globins"/>
    <property type="match status" value="1"/>
</dbReference>
<feature type="domain" description="Globin" evidence="8">
    <location>
        <begin position="1"/>
        <end position="128"/>
    </location>
</feature>
<dbReference type="InterPro" id="IPR050056">
    <property type="entry name" value="Hemoglobin_oxygen_transport"/>
</dbReference>
<dbReference type="InterPro" id="IPR009050">
    <property type="entry name" value="Globin-like_sf"/>
</dbReference>
<dbReference type="PANTHER" id="PTHR11442">
    <property type="entry name" value="HEMOGLOBIN FAMILY MEMBER"/>
    <property type="match status" value="1"/>
</dbReference>
<dbReference type="GO" id="GO:0005833">
    <property type="term" value="C:hemoglobin complex"/>
    <property type="evidence" value="ECO:0007669"/>
    <property type="project" value="InterPro"/>
</dbReference>
<dbReference type="GO" id="GO:0005344">
    <property type="term" value="F:oxygen carrier activity"/>
    <property type="evidence" value="ECO:0007669"/>
    <property type="project" value="UniProtKB-KW"/>
</dbReference>
<dbReference type="PANTHER" id="PTHR11442:SF48">
    <property type="entry name" value="HEMOGLOBIN SUBUNIT ALPHA"/>
    <property type="match status" value="1"/>
</dbReference>
<dbReference type="GO" id="GO:0046872">
    <property type="term" value="F:metal ion binding"/>
    <property type="evidence" value="ECO:0007669"/>
    <property type="project" value="UniProtKB-KW"/>
</dbReference>
<dbReference type="GO" id="GO:0043177">
    <property type="term" value="F:organic acid binding"/>
    <property type="evidence" value="ECO:0007669"/>
    <property type="project" value="TreeGrafter"/>
</dbReference>
<keyword evidence="10" id="KW-1185">Reference proteome</keyword>
<dbReference type="InterPro" id="IPR012292">
    <property type="entry name" value="Globin/Proto"/>
</dbReference>
<evidence type="ECO:0000256" key="4">
    <source>
        <dbReference type="ARBA" id="ARBA00022621"/>
    </source>
</evidence>
<dbReference type="Pfam" id="PF00042">
    <property type="entry name" value="Globin"/>
    <property type="match status" value="1"/>
</dbReference>
<evidence type="ECO:0000259" key="8">
    <source>
        <dbReference type="PROSITE" id="PS01033"/>
    </source>
</evidence>
<keyword evidence="6" id="KW-0408">Iron</keyword>
<name>A0A670J7Q2_PODMU</name>
<evidence type="ECO:0000256" key="1">
    <source>
        <dbReference type="ARBA" id="ARBA00008705"/>
    </source>
</evidence>
<dbReference type="GO" id="GO:0020037">
    <property type="term" value="F:heme binding"/>
    <property type="evidence" value="ECO:0007669"/>
    <property type="project" value="InterPro"/>
</dbReference>
<keyword evidence="5" id="KW-0479">Metal-binding</keyword>
<evidence type="ECO:0000313" key="10">
    <source>
        <dbReference type="Proteomes" id="UP000472272"/>
    </source>
</evidence>
<reference evidence="9" key="3">
    <citation type="submission" date="2025-09" db="UniProtKB">
        <authorList>
            <consortium name="Ensembl"/>
        </authorList>
    </citation>
    <scope>IDENTIFICATION</scope>
</reference>
<organism evidence="9 10">
    <name type="scientific">Podarcis muralis</name>
    <name type="common">Wall lizard</name>
    <name type="synonym">Lacerta muralis</name>
    <dbReference type="NCBI Taxonomy" id="64176"/>
    <lineage>
        <taxon>Eukaryota</taxon>
        <taxon>Metazoa</taxon>
        <taxon>Chordata</taxon>
        <taxon>Craniata</taxon>
        <taxon>Vertebrata</taxon>
        <taxon>Euteleostomi</taxon>
        <taxon>Lepidosauria</taxon>
        <taxon>Squamata</taxon>
        <taxon>Bifurcata</taxon>
        <taxon>Unidentata</taxon>
        <taxon>Episquamata</taxon>
        <taxon>Laterata</taxon>
        <taxon>Lacertibaenia</taxon>
        <taxon>Lacertidae</taxon>
        <taxon>Podarcis</taxon>
    </lineage>
</organism>
<reference evidence="9 10" key="1">
    <citation type="journal article" date="2019" name="Proc. Natl. Acad. Sci. U.S.A.">
        <title>Regulatory changes in pterin and carotenoid genes underlie balanced color polymorphisms in the wall lizard.</title>
        <authorList>
            <person name="Andrade P."/>
            <person name="Pinho C."/>
            <person name="Perez I de Lanuza G."/>
            <person name="Afonso S."/>
            <person name="Brejcha J."/>
            <person name="Rubin C.J."/>
            <person name="Wallerman O."/>
            <person name="Pereira P."/>
            <person name="Sabatino S.J."/>
            <person name="Bellati A."/>
            <person name="Pellitteri-Rosa D."/>
            <person name="Bosakova Z."/>
            <person name="Bunikis I."/>
            <person name="Carretero M.A."/>
            <person name="Feiner N."/>
            <person name="Marsik P."/>
            <person name="Pauperio F."/>
            <person name="Salvi D."/>
            <person name="Soler L."/>
            <person name="While G.M."/>
            <person name="Uller T."/>
            <person name="Font E."/>
            <person name="Andersson L."/>
            <person name="Carneiro M."/>
        </authorList>
    </citation>
    <scope>NUCLEOTIDE SEQUENCE</scope>
</reference>
<evidence type="ECO:0000256" key="3">
    <source>
        <dbReference type="ARBA" id="ARBA00022617"/>
    </source>
</evidence>
<dbReference type="GO" id="GO:0031720">
    <property type="term" value="F:haptoglobin binding"/>
    <property type="evidence" value="ECO:0007669"/>
    <property type="project" value="TreeGrafter"/>
</dbReference>
<evidence type="ECO:0000256" key="2">
    <source>
        <dbReference type="ARBA" id="ARBA00022448"/>
    </source>
</evidence>
<dbReference type="GO" id="GO:0031838">
    <property type="term" value="C:haptoglobin-hemoglobin complex"/>
    <property type="evidence" value="ECO:0007669"/>
    <property type="project" value="TreeGrafter"/>
</dbReference>
<accession>A0A670J7Q2</accession>
<reference evidence="9" key="2">
    <citation type="submission" date="2025-08" db="UniProtKB">
        <authorList>
            <consortium name="Ensembl"/>
        </authorList>
    </citation>
    <scope>IDENTIFICATION</scope>
</reference>
<dbReference type="AlphaFoldDB" id="A0A670J7Q2"/>
<dbReference type="PRINTS" id="PR00612">
    <property type="entry name" value="ALPHAHAEM"/>
</dbReference>
<sequence>GGHSIKKQHRIGAKAITRMFTAHPTTKTYFVHIDVSPSSADIMAHGRKFAVAISEAVVHIDKIASTLDKLSDLHAQKLHMDPVNFALLGHCILVAIGANHPGLLQASTLISMDKFLGCRVVVLISKYR</sequence>
<keyword evidence="2 7" id="KW-0813">Transport</keyword>
<dbReference type="SUPFAM" id="SSF46458">
    <property type="entry name" value="Globin-like"/>
    <property type="match status" value="1"/>
</dbReference>
<protein>
    <recommendedName>
        <fullName evidence="8">Globin domain-containing protein</fullName>
    </recommendedName>
</protein>
<dbReference type="GO" id="GO:0004601">
    <property type="term" value="F:peroxidase activity"/>
    <property type="evidence" value="ECO:0007669"/>
    <property type="project" value="TreeGrafter"/>
</dbReference>
<dbReference type="InterPro" id="IPR000971">
    <property type="entry name" value="Globin"/>
</dbReference>
<dbReference type="GO" id="GO:0042744">
    <property type="term" value="P:hydrogen peroxide catabolic process"/>
    <property type="evidence" value="ECO:0007669"/>
    <property type="project" value="TreeGrafter"/>
</dbReference>